<dbReference type="EMBL" id="FNRA01000014">
    <property type="protein sequence ID" value="SEB17805.1"/>
    <property type="molecule type" value="Genomic_DNA"/>
</dbReference>
<feature type="domain" description="Gp5/Type VI secretion system Vgr protein OB-fold" evidence="2">
    <location>
        <begin position="365"/>
        <end position="445"/>
    </location>
</feature>
<reference evidence="3 4" key="1">
    <citation type="submission" date="2016-10" db="EMBL/GenBank/DDBJ databases">
        <authorList>
            <person name="de Groot N.N."/>
        </authorList>
    </citation>
    <scope>NUCLEOTIDE SEQUENCE [LARGE SCALE GENOMIC DNA]</scope>
    <source>
        <strain evidence="3 4">DSM 19033</strain>
    </source>
</reference>
<sequence length="599" mass="66451">MNIQFIKDICIGTETIVYVTSFHLQQQFNAHHYFELKFKHNHIIAPDLIQLDKSRHLVGKTLTASFGSLSGKQQKFAGIVTKIESAQSHGYHSVIVASGYSPTILIDRGADLGSYFNKTLEEIVKLATRDTPANDLMMNTHPDRKKPVDYLIQYNESDFNFLNRLSAEYYEWFFYDGENLHFGKPDKPAEVSLIYGRDIQSLQYGIEITPKRNTRFAYDPKQDEMLQGKSKGHSDGRPDHAHAMNTSGSIYSKTYNQLSLIRVENKSDVQNLTESEEKAINGQLLKISGSGDNPETGIGTIADISMSVDQGSGFEIQSLGEFLITSVIHHIDSAGRYFNTFEGISAATERIHVKDYLRPQPDMVLAEVFDNADPLGQGRIRVKFKWICENNDPTEWLRVMTPDAGNSSKVTKNRGFVFIPEKGDQVIIGFEDGNINRPIVMGSVFHGKNGIGGGNNNDRKSLTSKSGHTVSLDDNGGILVKDKTDLNFIAIDGKNAITINTDNNITLQTGKVMIIMDKEKDQIIIQAKNIEIRAADDFKLTGDGAPSKNGSLEFEDQLQIFSKNELSLVGESTAKLNGKDVRIAGGKTSIDGTPVKINS</sequence>
<dbReference type="STRING" id="425514.SAMN05443550_11421"/>
<dbReference type="Gene3D" id="3.55.50.10">
    <property type="entry name" value="Baseplate protein-like domains"/>
    <property type="match status" value="1"/>
</dbReference>
<dbReference type="Proteomes" id="UP000198850">
    <property type="component" value="Unassembled WGS sequence"/>
</dbReference>
<dbReference type="InterPro" id="IPR037026">
    <property type="entry name" value="Vgr_OB-fold_dom_sf"/>
</dbReference>
<dbReference type="Pfam" id="PF04717">
    <property type="entry name" value="Phage_base_V"/>
    <property type="match status" value="1"/>
</dbReference>
<feature type="compositionally biased region" description="Basic and acidic residues" evidence="1">
    <location>
        <begin position="226"/>
        <end position="242"/>
    </location>
</feature>
<dbReference type="SUPFAM" id="SSF69255">
    <property type="entry name" value="gp5 N-terminal domain-like"/>
    <property type="match status" value="1"/>
</dbReference>
<dbReference type="SUPFAM" id="SSF69279">
    <property type="entry name" value="Phage tail proteins"/>
    <property type="match status" value="1"/>
</dbReference>
<dbReference type="OrthoDB" id="727155at2"/>
<name>A0A1H4H7U1_9SPHI</name>
<protein>
    <submittedName>
        <fullName evidence="3">Uncharacterized conserved protein, implicated in type VI secretion and phage assembly</fullName>
    </submittedName>
</protein>
<accession>A0A1H4H7U1</accession>
<organism evidence="3 4">
    <name type="scientific">Pedobacter hartonius</name>
    <dbReference type="NCBI Taxonomy" id="425514"/>
    <lineage>
        <taxon>Bacteria</taxon>
        <taxon>Pseudomonadati</taxon>
        <taxon>Bacteroidota</taxon>
        <taxon>Sphingobacteriia</taxon>
        <taxon>Sphingobacteriales</taxon>
        <taxon>Sphingobacteriaceae</taxon>
        <taxon>Pedobacter</taxon>
    </lineage>
</organism>
<dbReference type="AlphaFoldDB" id="A0A1H4H7U1"/>
<evidence type="ECO:0000259" key="2">
    <source>
        <dbReference type="Pfam" id="PF04717"/>
    </source>
</evidence>
<dbReference type="Pfam" id="PF05954">
    <property type="entry name" value="Phage_GPD"/>
    <property type="match status" value="1"/>
</dbReference>
<evidence type="ECO:0000313" key="4">
    <source>
        <dbReference type="Proteomes" id="UP000198850"/>
    </source>
</evidence>
<gene>
    <name evidence="3" type="ORF">SAMN05443550_11421</name>
</gene>
<feature type="region of interest" description="Disordered" evidence="1">
    <location>
        <begin position="226"/>
        <end position="246"/>
    </location>
</feature>
<evidence type="ECO:0000256" key="1">
    <source>
        <dbReference type="SAM" id="MobiDB-lite"/>
    </source>
</evidence>
<dbReference type="InterPro" id="IPR006531">
    <property type="entry name" value="Gp5/Vgr_OB"/>
</dbReference>
<keyword evidence="4" id="KW-1185">Reference proteome</keyword>
<dbReference type="Gene3D" id="2.40.50.230">
    <property type="entry name" value="Gp5 N-terminal domain"/>
    <property type="match status" value="1"/>
</dbReference>
<proteinExistence type="predicted"/>
<dbReference type="RefSeq" id="WP_090559653.1">
    <property type="nucleotide sequence ID" value="NZ_FNRA01000014.1"/>
</dbReference>
<evidence type="ECO:0000313" key="3">
    <source>
        <dbReference type="EMBL" id="SEB17805.1"/>
    </source>
</evidence>